<dbReference type="Proteomes" id="UP000789366">
    <property type="component" value="Unassembled WGS sequence"/>
</dbReference>
<comment type="caution">
    <text evidence="1">The sequence shown here is derived from an EMBL/GenBank/DDBJ whole genome shotgun (WGS) entry which is preliminary data.</text>
</comment>
<keyword evidence="2" id="KW-1185">Reference proteome</keyword>
<gene>
    <name evidence="1" type="ORF">SPELUC_LOCUS173</name>
</gene>
<reference evidence="1" key="1">
    <citation type="submission" date="2021-06" db="EMBL/GenBank/DDBJ databases">
        <authorList>
            <person name="Kallberg Y."/>
            <person name="Tangrot J."/>
            <person name="Rosling A."/>
        </authorList>
    </citation>
    <scope>NUCLEOTIDE SEQUENCE</scope>
    <source>
        <strain evidence="1">28 12/20/2015</strain>
    </source>
</reference>
<accession>A0ACA9JX92</accession>
<sequence length="155" mass="18046">MSEISFSSIKTFEMDENIYTENSFNNNEQDVAIESIESGSDSELEEFVIKQSKNAHPIWRYLKSSGKKLKCDLCRPKVYYKSTTGISTIKRHFEKYHPIEYNQCQKFSNKEPYSQAKIDKLNKLLLLRISIITPHVSISITNNFCKITPPNAHFR</sequence>
<dbReference type="EMBL" id="CAJVPW010000048">
    <property type="protein sequence ID" value="CAG8440990.1"/>
    <property type="molecule type" value="Genomic_DNA"/>
</dbReference>
<proteinExistence type="predicted"/>
<name>A0ACA9JX92_9GLOM</name>
<organism evidence="1 2">
    <name type="scientific">Cetraspora pellucida</name>
    <dbReference type="NCBI Taxonomy" id="1433469"/>
    <lineage>
        <taxon>Eukaryota</taxon>
        <taxon>Fungi</taxon>
        <taxon>Fungi incertae sedis</taxon>
        <taxon>Mucoromycota</taxon>
        <taxon>Glomeromycotina</taxon>
        <taxon>Glomeromycetes</taxon>
        <taxon>Diversisporales</taxon>
        <taxon>Gigasporaceae</taxon>
        <taxon>Cetraspora</taxon>
    </lineage>
</organism>
<feature type="non-terminal residue" evidence="1">
    <location>
        <position position="155"/>
    </location>
</feature>
<evidence type="ECO:0000313" key="2">
    <source>
        <dbReference type="Proteomes" id="UP000789366"/>
    </source>
</evidence>
<protein>
    <submittedName>
        <fullName evidence="1">2212_t:CDS:1</fullName>
    </submittedName>
</protein>
<evidence type="ECO:0000313" key="1">
    <source>
        <dbReference type="EMBL" id="CAG8440990.1"/>
    </source>
</evidence>